<name>A0AAN8XJB0_HALRR</name>
<evidence type="ECO:0000313" key="3">
    <source>
        <dbReference type="EMBL" id="KAK7085620.1"/>
    </source>
</evidence>
<keyword evidence="1" id="KW-0175">Coiled coil</keyword>
<feature type="compositionally biased region" description="Polar residues" evidence="2">
    <location>
        <begin position="355"/>
        <end position="373"/>
    </location>
</feature>
<feature type="compositionally biased region" description="Polar residues" evidence="2">
    <location>
        <begin position="156"/>
        <end position="171"/>
    </location>
</feature>
<feature type="coiled-coil region" evidence="1">
    <location>
        <begin position="56"/>
        <end position="90"/>
    </location>
</feature>
<protein>
    <submittedName>
        <fullName evidence="3">Kanadaptin</fullName>
    </submittedName>
</protein>
<dbReference type="EMBL" id="JAXCGZ010000717">
    <property type="protein sequence ID" value="KAK7085620.1"/>
    <property type="molecule type" value="Genomic_DNA"/>
</dbReference>
<feature type="compositionally biased region" description="Basic and acidic residues" evidence="2">
    <location>
        <begin position="1"/>
        <end position="20"/>
    </location>
</feature>
<evidence type="ECO:0000256" key="2">
    <source>
        <dbReference type="SAM" id="MobiDB-lite"/>
    </source>
</evidence>
<gene>
    <name evidence="3" type="primary">SLC4A1AP_2</name>
    <name evidence="3" type="ORF">SK128_023756</name>
</gene>
<feature type="compositionally biased region" description="Basic and acidic residues" evidence="2">
    <location>
        <begin position="172"/>
        <end position="181"/>
    </location>
</feature>
<proteinExistence type="predicted"/>
<sequence length="373" mass="43145">MSSFAESHEKKQKDWAKNDYYDSDEDDFLDRTGDVQRKRLRRMKTVGGKDSVVDTYDTLISKYNDVVEELSSLEKKLHEAERLKEVIKGEDGDDDDLDSYMRNLKSQVPDKHKRVNWKLRSVELRKEEMRLRKLANITKPYDRPELQPYISKYDTKQMNSDKSPFQRPSVSSKEEIKEPKTHGFKVHKIFEEEEPEKKLKLRRLDEEGYEIKPVKYSIPKVKAKPNVPTPYPQRKEIKEFLSMTSCIENFKQTERIESNMGKGETAHEISSNSKATQSDAKEVNRSERKRSGDSDANDAKEPSSEKRPRILGPTLPPTLECLRAGQQEPAKAKKKPVKKTSDFNADTAAYETWTPPANQTGDGRTSLNDKYGY</sequence>
<evidence type="ECO:0000256" key="1">
    <source>
        <dbReference type="SAM" id="Coils"/>
    </source>
</evidence>
<feature type="compositionally biased region" description="Polar residues" evidence="2">
    <location>
        <begin position="268"/>
        <end position="278"/>
    </location>
</feature>
<dbReference type="AlphaFoldDB" id="A0AAN8XJB0"/>
<keyword evidence="4" id="KW-1185">Reference proteome</keyword>
<dbReference type="Proteomes" id="UP001381693">
    <property type="component" value="Unassembled WGS sequence"/>
</dbReference>
<reference evidence="3 4" key="1">
    <citation type="submission" date="2023-11" db="EMBL/GenBank/DDBJ databases">
        <title>Halocaridina rubra genome assembly.</title>
        <authorList>
            <person name="Smith C."/>
        </authorList>
    </citation>
    <scope>NUCLEOTIDE SEQUENCE [LARGE SCALE GENOMIC DNA]</scope>
    <source>
        <strain evidence="3">EP-1</strain>
        <tissue evidence="3">Whole</tissue>
    </source>
</reference>
<feature type="compositionally biased region" description="Basic and acidic residues" evidence="2">
    <location>
        <begin position="279"/>
        <end position="308"/>
    </location>
</feature>
<comment type="caution">
    <text evidence="3">The sequence shown here is derived from an EMBL/GenBank/DDBJ whole genome shotgun (WGS) entry which is preliminary data.</text>
</comment>
<feature type="region of interest" description="Disordered" evidence="2">
    <location>
        <begin position="1"/>
        <end position="29"/>
    </location>
</feature>
<evidence type="ECO:0000313" key="4">
    <source>
        <dbReference type="Proteomes" id="UP001381693"/>
    </source>
</evidence>
<feature type="region of interest" description="Disordered" evidence="2">
    <location>
        <begin position="153"/>
        <end position="181"/>
    </location>
</feature>
<feature type="region of interest" description="Disordered" evidence="2">
    <location>
        <begin position="252"/>
        <end position="373"/>
    </location>
</feature>
<accession>A0AAN8XJB0</accession>
<organism evidence="3 4">
    <name type="scientific">Halocaridina rubra</name>
    <name type="common">Hawaiian red shrimp</name>
    <dbReference type="NCBI Taxonomy" id="373956"/>
    <lineage>
        <taxon>Eukaryota</taxon>
        <taxon>Metazoa</taxon>
        <taxon>Ecdysozoa</taxon>
        <taxon>Arthropoda</taxon>
        <taxon>Crustacea</taxon>
        <taxon>Multicrustacea</taxon>
        <taxon>Malacostraca</taxon>
        <taxon>Eumalacostraca</taxon>
        <taxon>Eucarida</taxon>
        <taxon>Decapoda</taxon>
        <taxon>Pleocyemata</taxon>
        <taxon>Caridea</taxon>
        <taxon>Atyoidea</taxon>
        <taxon>Atyidae</taxon>
        <taxon>Halocaridina</taxon>
    </lineage>
</organism>